<dbReference type="InterPro" id="IPR000863">
    <property type="entry name" value="Sulfotransferase_dom"/>
</dbReference>
<dbReference type="Proteomes" id="UP000694844">
    <property type="component" value="Chromosome 4"/>
</dbReference>
<comment type="similarity">
    <text evidence="1">Belongs to the sulfotransferase 1 family.</text>
</comment>
<evidence type="ECO:0000256" key="1">
    <source>
        <dbReference type="ARBA" id="ARBA00005771"/>
    </source>
</evidence>
<evidence type="ECO:0000256" key="2">
    <source>
        <dbReference type="ARBA" id="ARBA00022679"/>
    </source>
</evidence>
<proteinExistence type="inferred from homology"/>
<dbReference type="PANTHER" id="PTHR11783">
    <property type="entry name" value="SULFOTRANSFERASE SULT"/>
    <property type="match status" value="1"/>
</dbReference>
<dbReference type="GeneID" id="111127935"/>
<dbReference type="AlphaFoldDB" id="A0A8B8DMH8"/>
<name>A0A8B8DMH8_CRAVI</name>
<keyword evidence="4" id="KW-1185">Reference proteome</keyword>
<dbReference type="OrthoDB" id="6108428at2759"/>
<evidence type="ECO:0000313" key="5">
    <source>
        <dbReference type="RefSeq" id="XP_022328973.1"/>
    </source>
</evidence>
<evidence type="ECO:0000313" key="4">
    <source>
        <dbReference type="Proteomes" id="UP000694844"/>
    </source>
</evidence>
<dbReference type="Gene3D" id="3.40.50.300">
    <property type="entry name" value="P-loop containing nucleotide triphosphate hydrolases"/>
    <property type="match status" value="1"/>
</dbReference>
<protein>
    <submittedName>
        <fullName evidence="5">Sulfotransferase family cytosolic 1B member 1-like</fullName>
    </submittedName>
</protein>
<organism evidence="4 5">
    <name type="scientific">Crassostrea virginica</name>
    <name type="common">Eastern oyster</name>
    <dbReference type="NCBI Taxonomy" id="6565"/>
    <lineage>
        <taxon>Eukaryota</taxon>
        <taxon>Metazoa</taxon>
        <taxon>Spiralia</taxon>
        <taxon>Lophotrochozoa</taxon>
        <taxon>Mollusca</taxon>
        <taxon>Bivalvia</taxon>
        <taxon>Autobranchia</taxon>
        <taxon>Pteriomorphia</taxon>
        <taxon>Ostreida</taxon>
        <taxon>Ostreoidea</taxon>
        <taxon>Ostreidae</taxon>
        <taxon>Crassostrea</taxon>
    </lineage>
</organism>
<dbReference type="RefSeq" id="XP_022328973.1">
    <property type="nucleotide sequence ID" value="XM_022473265.1"/>
</dbReference>
<reference evidence="5" key="1">
    <citation type="submission" date="2025-08" db="UniProtKB">
        <authorList>
            <consortium name="RefSeq"/>
        </authorList>
    </citation>
    <scope>IDENTIFICATION</scope>
    <source>
        <tissue evidence="5">Whole sample</tissue>
    </source>
</reference>
<dbReference type="SUPFAM" id="SSF52540">
    <property type="entry name" value="P-loop containing nucleoside triphosphate hydrolases"/>
    <property type="match status" value="1"/>
</dbReference>
<dbReference type="Pfam" id="PF00685">
    <property type="entry name" value="Sulfotransfer_1"/>
    <property type="match status" value="1"/>
</dbReference>
<dbReference type="GO" id="GO:0008146">
    <property type="term" value="F:sulfotransferase activity"/>
    <property type="evidence" value="ECO:0007669"/>
    <property type="project" value="InterPro"/>
</dbReference>
<evidence type="ECO:0000259" key="3">
    <source>
        <dbReference type="Pfam" id="PF00685"/>
    </source>
</evidence>
<keyword evidence="2" id="KW-0808">Transferase</keyword>
<accession>A0A8B8DMH8</accession>
<sequence>MTAVDVKDPNGKVVFKLIEYDGVRVPAGIVRDPKTHLHELSQLTFKESDIFVVSFPKSGTHWCYEIVDMLKNNSSEFTTNMPPLIDMLPPEQIKQVPDGVFVAHLLPRHIPKDAFEKRCKIVSIYRNPKDVVVSFFNFLKKTKEGELMKDMEFDLFFELFLTNQLPGGTWTNYVKAWTDFQEANTSYPLLNICYEDMKKDLKGHVKMIADFLDLNSSEELIEEIANKCDFKTMSKFKNSNVPAAMRRVTDVTDKHIMYRKGEAGDWKNWLKVAQSEALEAQVQAANIPLEIKYM</sequence>
<gene>
    <name evidence="5" type="primary">LOC111127935</name>
</gene>
<dbReference type="KEGG" id="cvn:111127935"/>
<dbReference type="InterPro" id="IPR027417">
    <property type="entry name" value="P-loop_NTPase"/>
</dbReference>
<feature type="domain" description="Sulfotransferase" evidence="3">
    <location>
        <begin position="48"/>
        <end position="282"/>
    </location>
</feature>